<evidence type="ECO:0000313" key="2">
    <source>
        <dbReference type="Proteomes" id="UP000198379"/>
    </source>
</evidence>
<dbReference type="EMBL" id="FZNY01000011">
    <property type="protein sequence ID" value="SNS32430.1"/>
    <property type="molecule type" value="Genomic_DNA"/>
</dbReference>
<dbReference type="Proteomes" id="UP000198379">
    <property type="component" value="Unassembled WGS sequence"/>
</dbReference>
<reference evidence="1 2" key="1">
    <citation type="submission" date="2017-06" db="EMBL/GenBank/DDBJ databases">
        <authorList>
            <person name="Kim H.J."/>
            <person name="Triplett B.A."/>
        </authorList>
    </citation>
    <scope>NUCLEOTIDE SEQUENCE [LARGE SCALE GENOMIC DNA]</scope>
    <source>
        <strain evidence="1 2">DSM 25597</strain>
    </source>
</reference>
<sequence length="126" mass="14142">MKTTFLALLTFILLVGCTTEETNEIVETSNAIIKEDSNTREEGNPYANQFECFDVFFDPEIHDPLSIQLIRDGYFADGYYWFAAPTQPDGYPYHQVWCRYLGHPGGQNGEDDPPTGVTIVPKGGRG</sequence>
<evidence type="ECO:0000313" key="1">
    <source>
        <dbReference type="EMBL" id="SNS32430.1"/>
    </source>
</evidence>
<gene>
    <name evidence="1" type="ORF">SAMN06265376_11145</name>
</gene>
<dbReference type="AlphaFoldDB" id="A0A239DJ10"/>
<protein>
    <recommendedName>
        <fullName evidence="3">Lipoprotein</fullName>
    </recommendedName>
</protein>
<proteinExistence type="predicted"/>
<dbReference type="PROSITE" id="PS51257">
    <property type="entry name" value="PROKAR_LIPOPROTEIN"/>
    <property type="match status" value="1"/>
</dbReference>
<accession>A0A239DJ10</accession>
<keyword evidence="2" id="KW-1185">Reference proteome</keyword>
<dbReference type="RefSeq" id="WP_089373797.1">
    <property type="nucleotide sequence ID" value="NZ_BMEP01000008.1"/>
</dbReference>
<name>A0A239DJ10_9FLAO</name>
<evidence type="ECO:0008006" key="3">
    <source>
        <dbReference type="Google" id="ProtNLM"/>
    </source>
</evidence>
<organism evidence="1 2">
    <name type="scientific">Dokdonia pacifica</name>
    <dbReference type="NCBI Taxonomy" id="1627892"/>
    <lineage>
        <taxon>Bacteria</taxon>
        <taxon>Pseudomonadati</taxon>
        <taxon>Bacteroidota</taxon>
        <taxon>Flavobacteriia</taxon>
        <taxon>Flavobacteriales</taxon>
        <taxon>Flavobacteriaceae</taxon>
        <taxon>Dokdonia</taxon>
    </lineage>
</organism>